<feature type="compositionally biased region" description="Basic residues" evidence="1">
    <location>
        <begin position="205"/>
        <end position="215"/>
    </location>
</feature>
<protein>
    <submittedName>
        <fullName evidence="3">Uncharacterized protein</fullName>
    </submittedName>
</protein>
<sequence length="225" mass="24259">MAFGDLLEKVGSAGPFQLLCVLLLTAPALLIASHNLVQNFSAASPEHQCRPPPPGTNASWVGNTTAARGGLSLVPSPERCCCLVGTHGQHPRSNSSLGRAGETEPCRDGWYYDRSTFSSTIVTEVWLIHVPALIPSWRGMGGPWGCPSGVSTWPISLPAWHQELGKPKGGRVLSREEPAPHKHSGAAKGVEVPLWGMELGGQRHEGKRRTSRRARALIQTRVERT</sequence>
<reference evidence="3" key="2">
    <citation type="submission" date="2025-09" db="UniProtKB">
        <authorList>
            <consortium name="Ensembl"/>
        </authorList>
    </citation>
    <scope>IDENTIFICATION</scope>
</reference>
<evidence type="ECO:0000256" key="1">
    <source>
        <dbReference type="SAM" id="MobiDB-lite"/>
    </source>
</evidence>
<dbReference type="Proteomes" id="UP000694380">
    <property type="component" value="Unplaced"/>
</dbReference>
<dbReference type="AlphaFoldDB" id="A0A8C3IGZ8"/>
<evidence type="ECO:0000256" key="2">
    <source>
        <dbReference type="SAM" id="Phobius"/>
    </source>
</evidence>
<evidence type="ECO:0000313" key="3">
    <source>
        <dbReference type="Ensembl" id="ENSCPBP00000033914.1"/>
    </source>
</evidence>
<feature type="transmembrane region" description="Helical" evidence="2">
    <location>
        <begin position="16"/>
        <end position="37"/>
    </location>
</feature>
<keyword evidence="2" id="KW-0812">Transmembrane</keyword>
<keyword evidence="2" id="KW-1133">Transmembrane helix</keyword>
<evidence type="ECO:0000313" key="4">
    <source>
        <dbReference type="Proteomes" id="UP000694380"/>
    </source>
</evidence>
<feature type="region of interest" description="Disordered" evidence="1">
    <location>
        <begin position="201"/>
        <end position="225"/>
    </location>
</feature>
<feature type="region of interest" description="Disordered" evidence="1">
    <location>
        <begin position="167"/>
        <end position="187"/>
    </location>
</feature>
<dbReference type="Ensembl" id="ENSCPBT00000039787.1">
    <property type="protein sequence ID" value="ENSCPBP00000033914.1"/>
    <property type="gene ID" value="ENSCPBG00000023677.1"/>
</dbReference>
<proteinExistence type="predicted"/>
<organism evidence="3 4">
    <name type="scientific">Chrysemys picta bellii</name>
    <name type="common">Western painted turtle</name>
    <name type="synonym">Emys bellii</name>
    <dbReference type="NCBI Taxonomy" id="8478"/>
    <lineage>
        <taxon>Eukaryota</taxon>
        <taxon>Metazoa</taxon>
        <taxon>Chordata</taxon>
        <taxon>Craniata</taxon>
        <taxon>Vertebrata</taxon>
        <taxon>Euteleostomi</taxon>
        <taxon>Archelosauria</taxon>
        <taxon>Testudinata</taxon>
        <taxon>Testudines</taxon>
        <taxon>Cryptodira</taxon>
        <taxon>Durocryptodira</taxon>
        <taxon>Testudinoidea</taxon>
        <taxon>Emydidae</taxon>
        <taxon>Chrysemys</taxon>
    </lineage>
</organism>
<dbReference type="GeneTree" id="ENSGT00940000154901"/>
<keyword evidence="4" id="KW-1185">Reference proteome</keyword>
<keyword evidence="2" id="KW-0472">Membrane</keyword>
<name>A0A8C3IGZ8_CHRPI</name>
<reference evidence="3" key="1">
    <citation type="submission" date="2025-08" db="UniProtKB">
        <authorList>
            <consortium name="Ensembl"/>
        </authorList>
    </citation>
    <scope>IDENTIFICATION</scope>
</reference>
<accession>A0A8C3IGZ8</accession>